<dbReference type="RefSeq" id="WP_302721972.1">
    <property type="nucleotide sequence ID" value="NZ_JAULRU010000418.1"/>
</dbReference>
<name>A0ABU4RYV1_9GAMM</name>
<gene>
    <name evidence="6" type="ORF">SCD92_08475</name>
</gene>
<dbReference type="Gene3D" id="3.40.190.290">
    <property type="match status" value="1"/>
</dbReference>
<keyword evidence="3" id="KW-0238">DNA-binding</keyword>
<dbReference type="InterPro" id="IPR036390">
    <property type="entry name" value="WH_DNA-bd_sf"/>
</dbReference>
<keyword evidence="7" id="KW-1185">Reference proteome</keyword>
<sequence>MGKEIKVTLDQWRALIAVIEHGGYAKAAEALGKSQSTVSYAVSQLEQALNVAVFRLEGRKANATAAGKALYQRAKHLLAEAGSLEGAAQRLGDKIEPEIGLAADLLVPSMQWLQCLDEFAKAFPATRVDVLESALSGTEDALVQKQVDLAITARVPAGFMGDYLCSVSMFGVAAPQHPLHHLGRCVTQEDLRHHRQLIVRDTGVHRRYNAGWLEAEQRWTFAHLTTSLLAVKQGLGFAWMPEGYIGQALARGELKRLPIAEGGERKVPLYLVLSDQDIAGPATRALAEILRRNIRD</sequence>
<evidence type="ECO:0000313" key="6">
    <source>
        <dbReference type="EMBL" id="MDX6849392.1"/>
    </source>
</evidence>
<dbReference type="Pfam" id="PF00126">
    <property type="entry name" value="HTH_1"/>
    <property type="match status" value="1"/>
</dbReference>
<dbReference type="InterPro" id="IPR036388">
    <property type="entry name" value="WH-like_DNA-bd_sf"/>
</dbReference>
<dbReference type="InterPro" id="IPR005119">
    <property type="entry name" value="LysR_subst-bd"/>
</dbReference>
<comment type="caution">
    <text evidence="6">The sequence shown here is derived from an EMBL/GenBank/DDBJ whole genome shotgun (WGS) entry which is preliminary data.</text>
</comment>
<keyword evidence="2" id="KW-0805">Transcription regulation</keyword>
<evidence type="ECO:0000256" key="4">
    <source>
        <dbReference type="ARBA" id="ARBA00023163"/>
    </source>
</evidence>
<dbReference type="InterPro" id="IPR000847">
    <property type="entry name" value="LysR_HTH_N"/>
</dbReference>
<dbReference type="SUPFAM" id="SSF53850">
    <property type="entry name" value="Periplasmic binding protein-like II"/>
    <property type="match status" value="1"/>
</dbReference>
<keyword evidence="4" id="KW-0804">Transcription</keyword>
<proteinExistence type="inferred from homology"/>
<accession>A0ABU4RYV1</accession>
<dbReference type="SUPFAM" id="SSF46785">
    <property type="entry name" value="Winged helix' DNA-binding domain"/>
    <property type="match status" value="1"/>
</dbReference>
<organism evidence="6 7">
    <name type="scientific">Gilvimarinus gilvus</name>
    <dbReference type="NCBI Taxonomy" id="3058038"/>
    <lineage>
        <taxon>Bacteria</taxon>
        <taxon>Pseudomonadati</taxon>
        <taxon>Pseudomonadota</taxon>
        <taxon>Gammaproteobacteria</taxon>
        <taxon>Cellvibrionales</taxon>
        <taxon>Cellvibrionaceae</taxon>
        <taxon>Gilvimarinus</taxon>
    </lineage>
</organism>
<dbReference type="EMBL" id="JAXAFO010000011">
    <property type="protein sequence ID" value="MDX6849392.1"/>
    <property type="molecule type" value="Genomic_DNA"/>
</dbReference>
<protein>
    <submittedName>
        <fullName evidence="6">LysR family transcriptional regulator</fullName>
    </submittedName>
</protein>
<reference evidence="6 7" key="1">
    <citation type="submission" date="2023-11" db="EMBL/GenBank/DDBJ databases">
        <title>Gilvimarinus fulvus sp. nov., isolated from the surface of Kelp.</title>
        <authorList>
            <person name="Sun Y.Y."/>
            <person name="Gong Y."/>
            <person name="Du Z.J."/>
        </authorList>
    </citation>
    <scope>NUCLEOTIDE SEQUENCE [LARGE SCALE GENOMIC DNA]</scope>
    <source>
        <strain evidence="6 7">SDUM040013</strain>
    </source>
</reference>
<evidence type="ECO:0000256" key="1">
    <source>
        <dbReference type="ARBA" id="ARBA00009437"/>
    </source>
</evidence>
<evidence type="ECO:0000259" key="5">
    <source>
        <dbReference type="PROSITE" id="PS50931"/>
    </source>
</evidence>
<dbReference type="PANTHER" id="PTHR30126:SF88">
    <property type="entry name" value="TRANSCRIPTIONAL REGULATOR-RELATED"/>
    <property type="match status" value="1"/>
</dbReference>
<evidence type="ECO:0000313" key="7">
    <source>
        <dbReference type="Proteomes" id="UP001273505"/>
    </source>
</evidence>
<evidence type="ECO:0000256" key="3">
    <source>
        <dbReference type="ARBA" id="ARBA00023125"/>
    </source>
</evidence>
<comment type="similarity">
    <text evidence="1">Belongs to the LysR transcriptional regulatory family.</text>
</comment>
<dbReference type="PANTHER" id="PTHR30126">
    <property type="entry name" value="HTH-TYPE TRANSCRIPTIONAL REGULATOR"/>
    <property type="match status" value="1"/>
</dbReference>
<evidence type="ECO:0000256" key="2">
    <source>
        <dbReference type="ARBA" id="ARBA00023015"/>
    </source>
</evidence>
<dbReference type="Gene3D" id="1.10.10.10">
    <property type="entry name" value="Winged helix-like DNA-binding domain superfamily/Winged helix DNA-binding domain"/>
    <property type="match status" value="1"/>
</dbReference>
<dbReference type="Pfam" id="PF03466">
    <property type="entry name" value="LysR_substrate"/>
    <property type="match status" value="1"/>
</dbReference>
<dbReference type="Proteomes" id="UP001273505">
    <property type="component" value="Unassembled WGS sequence"/>
</dbReference>
<dbReference type="PROSITE" id="PS50931">
    <property type="entry name" value="HTH_LYSR"/>
    <property type="match status" value="1"/>
</dbReference>
<feature type="domain" description="HTH lysR-type" evidence="5">
    <location>
        <begin position="7"/>
        <end position="64"/>
    </location>
</feature>